<organism evidence="2 3">
    <name type="scientific">Mesorhabditis belari</name>
    <dbReference type="NCBI Taxonomy" id="2138241"/>
    <lineage>
        <taxon>Eukaryota</taxon>
        <taxon>Metazoa</taxon>
        <taxon>Ecdysozoa</taxon>
        <taxon>Nematoda</taxon>
        <taxon>Chromadorea</taxon>
        <taxon>Rhabditida</taxon>
        <taxon>Rhabditina</taxon>
        <taxon>Rhabditomorpha</taxon>
        <taxon>Rhabditoidea</taxon>
        <taxon>Rhabditidae</taxon>
        <taxon>Mesorhabditinae</taxon>
        <taxon>Mesorhabditis</taxon>
    </lineage>
</organism>
<reference evidence="3" key="1">
    <citation type="submission" date="2024-02" db="UniProtKB">
        <authorList>
            <consortium name="WormBaseParasite"/>
        </authorList>
    </citation>
    <scope>IDENTIFICATION</scope>
</reference>
<dbReference type="InterPro" id="IPR006186">
    <property type="entry name" value="Ser/Thr-sp_prot-phosphatase"/>
</dbReference>
<dbReference type="PRINTS" id="PR00114">
    <property type="entry name" value="STPHPHTASE"/>
</dbReference>
<feature type="domain" description="Serine/threonine specific protein phosphatases" evidence="1">
    <location>
        <begin position="1"/>
        <end position="175"/>
    </location>
</feature>
<dbReference type="GO" id="GO:0005634">
    <property type="term" value="C:nucleus"/>
    <property type="evidence" value="ECO:0007669"/>
    <property type="project" value="TreeGrafter"/>
</dbReference>
<dbReference type="PANTHER" id="PTHR11668">
    <property type="entry name" value="SERINE/THREONINE PROTEIN PHOSPHATASE"/>
    <property type="match status" value="1"/>
</dbReference>
<name>A0AAF3ELG2_9BILA</name>
<proteinExistence type="predicted"/>
<protein>
    <submittedName>
        <fullName evidence="3">Serine/threonine specific protein phosphatases domain-containing protein</fullName>
    </submittedName>
</protein>
<dbReference type="GO" id="GO:0005737">
    <property type="term" value="C:cytoplasm"/>
    <property type="evidence" value="ECO:0007669"/>
    <property type="project" value="TreeGrafter"/>
</dbReference>
<dbReference type="PANTHER" id="PTHR11668:SF10">
    <property type="entry name" value="SERINE_THREONINE-PROTEIN PHOSPHATASE"/>
    <property type="match status" value="1"/>
</dbReference>
<dbReference type="InterPro" id="IPR004843">
    <property type="entry name" value="Calcineurin-like_PHP"/>
</dbReference>
<dbReference type="GO" id="GO:0004722">
    <property type="term" value="F:protein serine/threonine phosphatase activity"/>
    <property type="evidence" value="ECO:0007669"/>
    <property type="project" value="TreeGrafter"/>
</dbReference>
<dbReference type="WBParaSite" id="MBELARI_LOCUS14880">
    <property type="protein sequence ID" value="MBELARI_LOCUS14880"/>
    <property type="gene ID" value="MBELARI_LOCUS14880"/>
</dbReference>
<evidence type="ECO:0000259" key="1">
    <source>
        <dbReference type="SMART" id="SM00156"/>
    </source>
</evidence>
<dbReference type="Pfam" id="PF00149">
    <property type="entry name" value="Metallophos"/>
    <property type="match status" value="1"/>
</dbReference>
<dbReference type="Gene3D" id="3.60.21.10">
    <property type="match status" value="1"/>
</dbReference>
<dbReference type="InterPro" id="IPR029052">
    <property type="entry name" value="Metallo-depent_PP-like"/>
</dbReference>
<evidence type="ECO:0000313" key="3">
    <source>
        <dbReference type="WBParaSite" id="MBELARI_LOCUS14880"/>
    </source>
</evidence>
<keyword evidence="2" id="KW-1185">Reference proteome</keyword>
<sequence length="187" mass="20835">MLILAYKTFYPNDLYLLRGNHQGARVNKHYGFYEDCLKLGAKGEYVWALFQKVFNLMPICALVGTKILCMPLPEMETLDKIREIKKPLCNPFHGVSLSSYLSSGMEAIEIGSGIMFGLKPSIICARIGTSISSRRAHQVCYDGFSTYCNSFVNAGAILHVSTELECQIIALMPDVKNATERVQNGKL</sequence>
<evidence type="ECO:0000313" key="2">
    <source>
        <dbReference type="Proteomes" id="UP000887575"/>
    </source>
</evidence>
<accession>A0AAF3ELG2</accession>
<dbReference type="AlphaFoldDB" id="A0AAF3ELG2"/>
<dbReference type="InterPro" id="IPR050341">
    <property type="entry name" value="PP1_catalytic_subunit"/>
</dbReference>
<dbReference type="Proteomes" id="UP000887575">
    <property type="component" value="Unassembled WGS sequence"/>
</dbReference>
<dbReference type="SMART" id="SM00156">
    <property type="entry name" value="PP2Ac"/>
    <property type="match status" value="1"/>
</dbReference>
<dbReference type="SUPFAM" id="SSF56300">
    <property type="entry name" value="Metallo-dependent phosphatases"/>
    <property type="match status" value="1"/>
</dbReference>